<evidence type="ECO:0000256" key="2">
    <source>
        <dbReference type="ARBA" id="ARBA00022741"/>
    </source>
</evidence>
<dbReference type="GO" id="GO:0004756">
    <property type="term" value="F:selenide, water dikinase activity"/>
    <property type="evidence" value="ECO:0007669"/>
    <property type="project" value="TreeGrafter"/>
</dbReference>
<protein>
    <recommendedName>
        <fullName evidence="9">PurM-like C-terminal domain-containing protein</fullName>
    </recommendedName>
</protein>
<dbReference type="GO" id="GO:0005737">
    <property type="term" value="C:cytoplasm"/>
    <property type="evidence" value="ECO:0007669"/>
    <property type="project" value="TreeGrafter"/>
</dbReference>
<evidence type="ECO:0000256" key="1">
    <source>
        <dbReference type="ARBA" id="ARBA00022679"/>
    </source>
</evidence>
<gene>
    <name evidence="8" type="ORF">METZ01_LOCUS45832</name>
</gene>
<evidence type="ECO:0000256" key="3">
    <source>
        <dbReference type="ARBA" id="ARBA00022777"/>
    </source>
</evidence>
<reference evidence="8" key="1">
    <citation type="submission" date="2018-05" db="EMBL/GenBank/DDBJ databases">
        <authorList>
            <person name="Lanie J.A."/>
            <person name="Ng W.-L."/>
            <person name="Kazmierczak K.M."/>
            <person name="Andrzejewski T.M."/>
            <person name="Davidsen T.M."/>
            <person name="Wayne K.J."/>
            <person name="Tettelin H."/>
            <person name="Glass J.I."/>
            <person name="Rusch D."/>
            <person name="Podicherti R."/>
            <person name="Tsui H.-C.T."/>
            <person name="Winkler M.E."/>
        </authorList>
    </citation>
    <scope>NUCLEOTIDE SEQUENCE</scope>
</reference>
<dbReference type="CDD" id="cd02195">
    <property type="entry name" value="SelD"/>
    <property type="match status" value="1"/>
</dbReference>
<dbReference type="AlphaFoldDB" id="A0A381RPT6"/>
<dbReference type="SUPFAM" id="SSF56042">
    <property type="entry name" value="PurM C-terminal domain-like"/>
    <property type="match status" value="1"/>
</dbReference>
<evidence type="ECO:0000259" key="7">
    <source>
        <dbReference type="Pfam" id="PF02769"/>
    </source>
</evidence>
<dbReference type="GO" id="GO:0016260">
    <property type="term" value="P:selenocysteine biosynthetic process"/>
    <property type="evidence" value="ECO:0007669"/>
    <property type="project" value="TreeGrafter"/>
</dbReference>
<dbReference type="NCBIfam" id="TIGR00476">
    <property type="entry name" value="selD"/>
    <property type="match status" value="1"/>
</dbReference>
<dbReference type="PANTHER" id="PTHR10256">
    <property type="entry name" value="SELENIDE, WATER DIKINASE"/>
    <property type="match status" value="1"/>
</dbReference>
<organism evidence="8">
    <name type="scientific">marine metagenome</name>
    <dbReference type="NCBI Taxonomy" id="408172"/>
    <lineage>
        <taxon>unclassified sequences</taxon>
        <taxon>metagenomes</taxon>
        <taxon>ecological metagenomes</taxon>
    </lineage>
</organism>
<dbReference type="SUPFAM" id="SSF55326">
    <property type="entry name" value="PurM N-terminal domain-like"/>
    <property type="match status" value="1"/>
</dbReference>
<dbReference type="InterPro" id="IPR016188">
    <property type="entry name" value="PurM-like_N"/>
</dbReference>
<dbReference type="InterPro" id="IPR010918">
    <property type="entry name" value="PurM-like_C_dom"/>
</dbReference>
<dbReference type="Pfam" id="PF00586">
    <property type="entry name" value="AIRS"/>
    <property type="match status" value="1"/>
</dbReference>
<dbReference type="InterPro" id="IPR004536">
    <property type="entry name" value="SPS/SelD"/>
</dbReference>
<evidence type="ECO:0008006" key="9">
    <source>
        <dbReference type="Google" id="ProtNLM"/>
    </source>
</evidence>
<accession>A0A381RPT6</accession>
<evidence type="ECO:0000256" key="5">
    <source>
        <dbReference type="ARBA" id="ARBA00023266"/>
    </source>
</evidence>
<keyword evidence="4" id="KW-0067">ATP-binding</keyword>
<dbReference type="InterPro" id="IPR036921">
    <property type="entry name" value="PurM-like_N_sf"/>
</dbReference>
<dbReference type="InterPro" id="IPR036676">
    <property type="entry name" value="PurM-like_C_sf"/>
</dbReference>
<keyword evidence="3" id="KW-0418">Kinase</keyword>
<name>A0A381RPT6_9ZZZZ</name>
<dbReference type="Gene3D" id="3.90.650.10">
    <property type="entry name" value="PurM-like C-terminal domain"/>
    <property type="match status" value="1"/>
</dbReference>
<feature type="domain" description="PurM-like N-terminal" evidence="6">
    <location>
        <begin position="196"/>
        <end position="305"/>
    </location>
</feature>
<dbReference type="GO" id="GO:0005524">
    <property type="term" value="F:ATP binding"/>
    <property type="evidence" value="ECO:0007669"/>
    <property type="project" value="UniProtKB-KW"/>
</dbReference>
<dbReference type="Gene3D" id="3.50.50.100">
    <property type="match status" value="1"/>
</dbReference>
<keyword evidence="5" id="KW-0711">Selenium</keyword>
<dbReference type="Gene3D" id="3.30.1330.10">
    <property type="entry name" value="PurM-like, N-terminal domain"/>
    <property type="match status" value="1"/>
</dbReference>
<keyword evidence="2" id="KW-0547">Nucleotide-binding</keyword>
<dbReference type="EMBL" id="UINC01002107">
    <property type="protein sequence ID" value="SUZ92978.1"/>
    <property type="molecule type" value="Genomic_DNA"/>
</dbReference>
<evidence type="ECO:0000313" key="8">
    <source>
        <dbReference type="EMBL" id="SUZ92978.1"/>
    </source>
</evidence>
<keyword evidence="1" id="KW-0808">Transferase</keyword>
<feature type="domain" description="PurM-like C-terminal" evidence="7">
    <location>
        <begin position="318"/>
        <end position="490"/>
    </location>
</feature>
<sequence length="500" mass="52675">MQTLTDADIFAAGDIGAVVDHPRPKAGVFAVRQGPPLTENIRLRLLGEAAKPFRPQEKFLSLISTGDKCAVVSRGNWAAEGAWAWRWKDFIDQRFMQKFNKLPEMYPAKMDQDVHLDPRLVGAEHAAELVRAGVSEIGDLPKGLTDTEKALGAISTFVMRCGGCGSKVGSTMLDRVLAELAPSSRSDVVIGLDEPDDAAVVNVPEGKQLVQSVDFFRSFIGDPFVFGKVAANHALGDIFAMGAEPQTALATVTIPYGVESKVEADLLQLLSGALNVLSTENTALVGGHTSEGSELALGLTVTGFVDAGTAMRKSGMNTGDILVLTKPLGTGALFAADMRCKAKGRWVCAALCSMTQSNRAAADCFIGYGTTAMTDVSGFGLLGHLVEMTKASGVATTVTLDIVPALEGTLEVMDKGIFSSLHAENVRLRRAISGLEKAARNPVYPLIFDPQTAGGLLASVPADNAESCVNALRELGYGSAIAIGEVREADAGQPAIQLLV</sequence>
<evidence type="ECO:0000256" key="4">
    <source>
        <dbReference type="ARBA" id="ARBA00022840"/>
    </source>
</evidence>
<proteinExistence type="predicted"/>
<dbReference type="PANTHER" id="PTHR10256:SF0">
    <property type="entry name" value="INACTIVE SELENIDE, WATER DIKINASE-LIKE PROTEIN-RELATED"/>
    <property type="match status" value="1"/>
</dbReference>
<dbReference type="Pfam" id="PF02769">
    <property type="entry name" value="AIRS_C"/>
    <property type="match status" value="1"/>
</dbReference>
<evidence type="ECO:0000259" key="6">
    <source>
        <dbReference type="Pfam" id="PF00586"/>
    </source>
</evidence>